<proteinExistence type="predicted"/>
<organism evidence="2">
    <name type="scientific">Anguilla anguilla</name>
    <name type="common">European freshwater eel</name>
    <name type="synonym">Muraena anguilla</name>
    <dbReference type="NCBI Taxonomy" id="7936"/>
    <lineage>
        <taxon>Eukaryota</taxon>
        <taxon>Metazoa</taxon>
        <taxon>Chordata</taxon>
        <taxon>Craniata</taxon>
        <taxon>Vertebrata</taxon>
        <taxon>Euteleostomi</taxon>
        <taxon>Actinopterygii</taxon>
        <taxon>Neopterygii</taxon>
        <taxon>Teleostei</taxon>
        <taxon>Anguilliformes</taxon>
        <taxon>Anguillidae</taxon>
        <taxon>Anguilla</taxon>
    </lineage>
</organism>
<accession>A0A0E9VZC7</accession>
<dbReference type="AlphaFoldDB" id="A0A0E9VZC7"/>
<reference evidence="2" key="2">
    <citation type="journal article" date="2015" name="Fish Shellfish Immunol.">
        <title>Early steps in the European eel (Anguilla anguilla)-Vibrio vulnificus interaction in the gills: Role of the RtxA13 toxin.</title>
        <authorList>
            <person name="Callol A."/>
            <person name="Pajuelo D."/>
            <person name="Ebbesson L."/>
            <person name="Teles M."/>
            <person name="MacKenzie S."/>
            <person name="Amaro C."/>
        </authorList>
    </citation>
    <scope>NUCLEOTIDE SEQUENCE</scope>
</reference>
<evidence type="ECO:0000256" key="1">
    <source>
        <dbReference type="SAM" id="Phobius"/>
    </source>
</evidence>
<reference evidence="2" key="1">
    <citation type="submission" date="2014-11" db="EMBL/GenBank/DDBJ databases">
        <authorList>
            <person name="Amaro Gonzalez C."/>
        </authorList>
    </citation>
    <scope>NUCLEOTIDE SEQUENCE</scope>
</reference>
<keyword evidence="1" id="KW-0812">Transmembrane</keyword>
<sequence>MYDENVFQWKTGKNIRLSPYIKNFKTLILSFICIVNIFM</sequence>
<evidence type="ECO:0000313" key="2">
    <source>
        <dbReference type="EMBL" id="JAH83411.1"/>
    </source>
</evidence>
<keyword evidence="1" id="KW-1133">Transmembrane helix</keyword>
<keyword evidence="1" id="KW-0472">Membrane</keyword>
<feature type="transmembrane region" description="Helical" evidence="1">
    <location>
        <begin position="20"/>
        <end position="38"/>
    </location>
</feature>
<name>A0A0E9VZC7_ANGAN</name>
<protein>
    <submittedName>
        <fullName evidence="2">Uncharacterized protein</fullName>
    </submittedName>
</protein>
<dbReference type="EMBL" id="GBXM01025166">
    <property type="protein sequence ID" value="JAH83411.1"/>
    <property type="molecule type" value="Transcribed_RNA"/>
</dbReference>